<dbReference type="InterPro" id="IPR032710">
    <property type="entry name" value="NTF2-like_dom_sf"/>
</dbReference>
<dbReference type="Pfam" id="PF13577">
    <property type="entry name" value="SnoaL_4"/>
    <property type="match status" value="1"/>
</dbReference>
<keyword evidence="4" id="KW-1185">Reference proteome</keyword>
<dbReference type="OrthoDB" id="7585039at2"/>
<dbReference type="AlphaFoldDB" id="A0A418YW98"/>
<sequence>MTEAGGVAVLIAKQQLAELTMAYCRGVDRADVALLRSIFHEDSIVESGVFNGSGADFAVEICAIVQSAFHQTSHMTTNQWFRVDGEEAVGESYVFGVATPRQEADRSVQMLSGGRYLDRFARRDGVWKFSARRYVSDWAIHQPSGGPDDMLRAPYPLRGAQGADDPVHDLWKGPGQ</sequence>
<dbReference type="Gene3D" id="3.10.450.50">
    <property type="match status" value="1"/>
</dbReference>
<organism evidence="3 4">
    <name type="scientific">Sphingobium terrigena</name>
    <dbReference type="NCBI Taxonomy" id="2304063"/>
    <lineage>
        <taxon>Bacteria</taxon>
        <taxon>Pseudomonadati</taxon>
        <taxon>Pseudomonadota</taxon>
        <taxon>Alphaproteobacteria</taxon>
        <taxon>Sphingomonadales</taxon>
        <taxon>Sphingomonadaceae</taxon>
        <taxon>Sphingobium</taxon>
    </lineage>
</organism>
<dbReference type="Proteomes" id="UP000283469">
    <property type="component" value="Unassembled WGS sequence"/>
</dbReference>
<name>A0A418YW98_9SPHN</name>
<dbReference type="CDD" id="cd00531">
    <property type="entry name" value="NTF2_like"/>
    <property type="match status" value="1"/>
</dbReference>
<dbReference type="InterPro" id="IPR037401">
    <property type="entry name" value="SnoaL-like"/>
</dbReference>
<evidence type="ECO:0000313" key="4">
    <source>
        <dbReference type="Proteomes" id="UP000283469"/>
    </source>
</evidence>
<comment type="caution">
    <text evidence="3">The sequence shown here is derived from an EMBL/GenBank/DDBJ whole genome shotgun (WGS) entry which is preliminary data.</text>
</comment>
<evidence type="ECO:0000313" key="3">
    <source>
        <dbReference type="EMBL" id="RJG56674.1"/>
    </source>
</evidence>
<proteinExistence type="predicted"/>
<dbReference type="RefSeq" id="WP_119744304.1">
    <property type="nucleotide sequence ID" value="NZ_QVRA01000003.1"/>
</dbReference>
<evidence type="ECO:0000259" key="2">
    <source>
        <dbReference type="Pfam" id="PF13577"/>
    </source>
</evidence>
<accession>A0A418YW98</accession>
<feature type="domain" description="SnoaL-like" evidence="2">
    <location>
        <begin position="12"/>
        <end position="133"/>
    </location>
</feature>
<gene>
    <name evidence="3" type="ORF">D0Z70_04810</name>
</gene>
<dbReference type="SUPFAM" id="SSF54427">
    <property type="entry name" value="NTF2-like"/>
    <property type="match status" value="1"/>
</dbReference>
<feature type="region of interest" description="Disordered" evidence="1">
    <location>
        <begin position="155"/>
        <end position="176"/>
    </location>
</feature>
<reference evidence="3 4" key="1">
    <citation type="submission" date="2018-08" db="EMBL/GenBank/DDBJ databases">
        <title>Sphingobium sp. EO9.</title>
        <authorList>
            <person name="Park Y."/>
            <person name="Kim K.H."/>
            <person name="Jeon C.O."/>
        </authorList>
    </citation>
    <scope>NUCLEOTIDE SEQUENCE [LARGE SCALE GENOMIC DNA]</scope>
    <source>
        <strain evidence="3 4">EO9</strain>
    </source>
</reference>
<protein>
    <submittedName>
        <fullName evidence="3">Nuclear transport factor 2 family protein</fullName>
    </submittedName>
</protein>
<feature type="compositionally biased region" description="Basic and acidic residues" evidence="1">
    <location>
        <begin position="165"/>
        <end position="176"/>
    </location>
</feature>
<evidence type="ECO:0000256" key="1">
    <source>
        <dbReference type="SAM" id="MobiDB-lite"/>
    </source>
</evidence>
<dbReference type="EMBL" id="QVRA01000003">
    <property type="protein sequence ID" value="RJG56674.1"/>
    <property type="molecule type" value="Genomic_DNA"/>
</dbReference>